<dbReference type="Pfam" id="PF01418">
    <property type="entry name" value="HTH_6"/>
    <property type="match status" value="1"/>
</dbReference>
<dbReference type="InterPro" id="IPR000281">
    <property type="entry name" value="HTH_RpiR"/>
</dbReference>
<dbReference type="STRING" id="1515439.SAMN06265784_105178"/>
<evidence type="ECO:0000256" key="4">
    <source>
        <dbReference type="ARBA" id="ARBA00023163"/>
    </source>
</evidence>
<evidence type="ECO:0000313" key="6">
    <source>
        <dbReference type="EMBL" id="SMG49771.1"/>
    </source>
</evidence>
<dbReference type="GO" id="GO:0006096">
    <property type="term" value="P:glycolytic process"/>
    <property type="evidence" value="ECO:0007669"/>
    <property type="project" value="UniProtKB-KW"/>
</dbReference>
<dbReference type="Proteomes" id="UP000193228">
    <property type="component" value="Unassembled WGS sequence"/>
</dbReference>
<dbReference type="EMBL" id="FXAT01000005">
    <property type="protein sequence ID" value="SMG49771.1"/>
    <property type="molecule type" value="Genomic_DNA"/>
</dbReference>
<proteinExistence type="predicted"/>
<dbReference type="GO" id="GO:0003700">
    <property type="term" value="F:DNA-binding transcription factor activity"/>
    <property type="evidence" value="ECO:0007669"/>
    <property type="project" value="InterPro"/>
</dbReference>
<name>A0A1X7L7E3_9BURK</name>
<dbReference type="GO" id="GO:0097367">
    <property type="term" value="F:carbohydrate derivative binding"/>
    <property type="evidence" value="ECO:0007669"/>
    <property type="project" value="InterPro"/>
</dbReference>
<evidence type="ECO:0000256" key="1">
    <source>
        <dbReference type="ARBA" id="ARBA00023015"/>
    </source>
</evidence>
<evidence type="ECO:0000256" key="2">
    <source>
        <dbReference type="ARBA" id="ARBA00023125"/>
    </source>
</evidence>
<accession>A0A1X7L7E3</accession>
<keyword evidence="1" id="KW-0805">Transcription regulation</keyword>
<keyword evidence="2" id="KW-0238">DNA-binding</keyword>
<dbReference type="SUPFAM" id="SSF53697">
    <property type="entry name" value="SIS domain"/>
    <property type="match status" value="1"/>
</dbReference>
<dbReference type="InterPro" id="IPR036388">
    <property type="entry name" value="WH-like_DNA-bd_sf"/>
</dbReference>
<dbReference type="PANTHER" id="PTHR30514:SF18">
    <property type="entry name" value="RPIR-FAMILY TRANSCRIPTIONAL REGULATOR"/>
    <property type="match status" value="1"/>
</dbReference>
<dbReference type="SUPFAM" id="SSF46689">
    <property type="entry name" value="Homeodomain-like"/>
    <property type="match status" value="1"/>
</dbReference>
<dbReference type="InterPro" id="IPR009057">
    <property type="entry name" value="Homeodomain-like_sf"/>
</dbReference>
<dbReference type="Gene3D" id="1.10.10.10">
    <property type="entry name" value="Winged helix-like DNA-binding domain superfamily/Winged helix DNA-binding domain"/>
    <property type="match status" value="1"/>
</dbReference>
<dbReference type="OrthoDB" id="8998729at2"/>
<evidence type="ECO:0000256" key="3">
    <source>
        <dbReference type="ARBA" id="ARBA00023152"/>
    </source>
</evidence>
<keyword evidence="7" id="KW-1185">Reference proteome</keyword>
<reference evidence="7" key="1">
    <citation type="submission" date="2017-04" db="EMBL/GenBank/DDBJ databases">
        <authorList>
            <person name="Varghese N."/>
            <person name="Submissions S."/>
        </authorList>
    </citation>
    <scope>NUCLEOTIDE SEQUENCE [LARGE SCALE GENOMIC DNA]</scope>
    <source>
        <strain evidence="7">LMG 29540</strain>
    </source>
</reference>
<dbReference type="PANTHER" id="PTHR30514">
    <property type="entry name" value="GLUCOKINASE"/>
    <property type="match status" value="1"/>
</dbReference>
<dbReference type="InterPro" id="IPR035472">
    <property type="entry name" value="RpiR-like_SIS"/>
</dbReference>
<dbReference type="CDD" id="cd05013">
    <property type="entry name" value="SIS_RpiR"/>
    <property type="match status" value="1"/>
</dbReference>
<dbReference type="InterPro" id="IPR047640">
    <property type="entry name" value="RpiR-like"/>
</dbReference>
<dbReference type="InterPro" id="IPR046348">
    <property type="entry name" value="SIS_dom_sf"/>
</dbReference>
<evidence type="ECO:0000259" key="5">
    <source>
        <dbReference type="PROSITE" id="PS51071"/>
    </source>
</evidence>
<sequence>MRDPIRLRVQQKVPDFTPSELKIANVLLSSYPSSGLTSLSNLAAQAGVSDPTVYRMLVKLGFDGFPEFQQALLAEVDERMNSPLSMLEGLAPDYTDDDVQKSVFRHLAVSLAKVAEQGASADFRAAIDLLADTRQTVLCCGGRASAFLAWRLASHLNQIRPRTMQIEPSIDRASASLMDMTPGTVLVVYDFRRYQETVVHYALEAKKRGARIVLFTDEWKSPISSVAEITLTSAVQNLSPFDTKVPALAQCEALMAALLRAIPEQARTRMRELETLRQIEGARRSELAE</sequence>
<evidence type="ECO:0000313" key="7">
    <source>
        <dbReference type="Proteomes" id="UP000193228"/>
    </source>
</evidence>
<dbReference type="AlphaFoldDB" id="A0A1X7L7E3"/>
<organism evidence="6 7">
    <name type="scientific">Paraburkholderia susongensis</name>
    <dbReference type="NCBI Taxonomy" id="1515439"/>
    <lineage>
        <taxon>Bacteria</taxon>
        <taxon>Pseudomonadati</taxon>
        <taxon>Pseudomonadota</taxon>
        <taxon>Betaproteobacteria</taxon>
        <taxon>Burkholderiales</taxon>
        <taxon>Burkholderiaceae</taxon>
        <taxon>Paraburkholderia</taxon>
    </lineage>
</organism>
<dbReference type="InterPro" id="IPR001347">
    <property type="entry name" value="SIS_dom"/>
</dbReference>
<feature type="domain" description="HTH rpiR-type" evidence="5">
    <location>
        <begin position="3"/>
        <end position="79"/>
    </location>
</feature>
<protein>
    <submittedName>
        <fullName evidence="6">Transcriptional regulator, RpiR family</fullName>
    </submittedName>
</protein>
<keyword evidence="4" id="KW-0804">Transcription</keyword>
<dbReference type="Pfam" id="PF01380">
    <property type="entry name" value="SIS"/>
    <property type="match status" value="1"/>
</dbReference>
<gene>
    <name evidence="6" type="ORF">SAMN06265784_105178</name>
</gene>
<dbReference type="GO" id="GO:0003677">
    <property type="term" value="F:DNA binding"/>
    <property type="evidence" value="ECO:0007669"/>
    <property type="project" value="UniProtKB-KW"/>
</dbReference>
<dbReference type="Gene3D" id="3.40.50.10490">
    <property type="entry name" value="Glucose-6-phosphate isomerase like protein, domain 1"/>
    <property type="match status" value="1"/>
</dbReference>
<dbReference type="RefSeq" id="WP_085485142.1">
    <property type="nucleotide sequence ID" value="NZ_FXAT01000005.1"/>
</dbReference>
<keyword evidence="3" id="KW-0324">Glycolysis</keyword>
<dbReference type="PROSITE" id="PS51071">
    <property type="entry name" value="HTH_RPIR"/>
    <property type="match status" value="1"/>
</dbReference>